<dbReference type="PROSITE" id="PS00122">
    <property type="entry name" value="CARBOXYLESTERASE_B_1"/>
    <property type="match status" value="1"/>
</dbReference>
<evidence type="ECO:0000313" key="6">
    <source>
        <dbReference type="EMBL" id="GLW90332.1"/>
    </source>
</evidence>
<dbReference type="InterPro" id="IPR019826">
    <property type="entry name" value="Carboxylesterase_B_AS"/>
</dbReference>
<dbReference type="EMBL" id="BSSD01000001">
    <property type="protein sequence ID" value="GLW90332.1"/>
    <property type="molecule type" value="Genomic_DNA"/>
</dbReference>
<dbReference type="GO" id="GO:0016787">
    <property type="term" value="F:hydrolase activity"/>
    <property type="evidence" value="ECO:0007669"/>
    <property type="project" value="UniProtKB-KW"/>
</dbReference>
<proteinExistence type="inferred from homology"/>
<dbReference type="SUPFAM" id="SSF53474">
    <property type="entry name" value="alpha/beta-Hydrolases"/>
    <property type="match status" value="1"/>
</dbReference>
<evidence type="ECO:0000256" key="1">
    <source>
        <dbReference type="ARBA" id="ARBA00005964"/>
    </source>
</evidence>
<comment type="caution">
    <text evidence="6">The sequence shown here is derived from an EMBL/GenBank/DDBJ whole genome shotgun (WGS) entry which is preliminary data.</text>
</comment>
<dbReference type="Proteomes" id="UP001165042">
    <property type="component" value="Unassembled WGS sequence"/>
</dbReference>
<name>A0A9W6V6F6_9PSEU</name>
<evidence type="ECO:0000313" key="7">
    <source>
        <dbReference type="Proteomes" id="UP001165042"/>
    </source>
</evidence>
<feature type="region of interest" description="Disordered" evidence="4">
    <location>
        <begin position="460"/>
        <end position="492"/>
    </location>
</feature>
<dbReference type="AlphaFoldDB" id="A0A9W6V6F6"/>
<keyword evidence="2 3" id="KW-0378">Hydrolase</keyword>
<evidence type="ECO:0000256" key="3">
    <source>
        <dbReference type="RuleBase" id="RU361235"/>
    </source>
</evidence>
<gene>
    <name evidence="6" type="ORF">Aglo03_11480</name>
</gene>
<dbReference type="Gene3D" id="3.40.50.1820">
    <property type="entry name" value="alpha/beta hydrolase"/>
    <property type="match status" value="1"/>
</dbReference>
<accession>A0A9W6V6F6</accession>
<evidence type="ECO:0000259" key="5">
    <source>
        <dbReference type="Pfam" id="PF00135"/>
    </source>
</evidence>
<feature type="domain" description="Carboxylesterase type B" evidence="5">
    <location>
        <begin position="19"/>
        <end position="426"/>
    </location>
</feature>
<dbReference type="InterPro" id="IPR002018">
    <property type="entry name" value="CarbesteraseB"/>
</dbReference>
<dbReference type="Pfam" id="PF00135">
    <property type="entry name" value="COesterase"/>
    <property type="match status" value="1"/>
</dbReference>
<comment type="similarity">
    <text evidence="1 3">Belongs to the type-B carboxylesterase/lipase family.</text>
</comment>
<dbReference type="PANTHER" id="PTHR11559">
    <property type="entry name" value="CARBOXYLESTERASE"/>
    <property type="match status" value="1"/>
</dbReference>
<feature type="region of interest" description="Disordered" evidence="4">
    <location>
        <begin position="1"/>
        <end position="20"/>
    </location>
</feature>
<dbReference type="InterPro" id="IPR050309">
    <property type="entry name" value="Type-B_Carboxylest/Lipase"/>
</dbReference>
<feature type="compositionally biased region" description="Polar residues" evidence="4">
    <location>
        <begin position="1"/>
        <end position="12"/>
    </location>
</feature>
<reference evidence="6" key="1">
    <citation type="submission" date="2023-02" db="EMBL/GenBank/DDBJ databases">
        <title>Actinokineospora globicatena NBRC 15670.</title>
        <authorList>
            <person name="Ichikawa N."/>
            <person name="Sato H."/>
            <person name="Tonouchi N."/>
        </authorList>
    </citation>
    <scope>NUCLEOTIDE SEQUENCE</scope>
    <source>
        <strain evidence="6">NBRC 15670</strain>
    </source>
</reference>
<protein>
    <recommendedName>
        <fullName evidence="3">Carboxylic ester hydrolase</fullName>
        <ecNumber evidence="3">3.1.1.-</ecNumber>
    </recommendedName>
</protein>
<sequence length="492" mass="52622">MRDATSRGTQFCQPGVPGSAEDALSANVWTPDEGGSLPVLVYVHGGAWQVGAGSLANYDGALLAAEGGLVVVTFNYRLGPFGFGFHEELADVDTGLHANWGLQDQMALLHWVRDNAPAFGGDPGNITLVGTSAGGASAHQLALLPQTKVLVRRVVEISAAHVRAPQLSMTAPHARASAERLADRLGTTVPGLRHAPASVLLAAWNELGQNRPAHSGREFRGPVLDGTTMPGYDHDSPPPDMPVMSVHTRNEGTFFTVPGMSVLTPPPPPATFLRLRGVVRDILRALADDVSEYDVQDCLQVYRDAAALGAFAHDPATVWSEVYGDALLRHRVVRLAERHVRIGRSPLYAMEFTHPTRVPGVGAPHEATSKFLFGTHATPANIDMFGDGPLERRVGTTLRQLVASFATTGHPSCADGPAWPALDEHGHGSLVLGGPDLAVVGRVERSERLRFWDRPGLAPWPTPHHARPRAAMTPAERVPAGAPPPLTDRRNR</sequence>
<keyword evidence="7" id="KW-1185">Reference proteome</keyword>
<evidence type="ECO:0000256" key="2">
    <source>
        <dbReference type="ARBA" id="ARBA00022801"/>
    </source>
</evidence>
<organism evidence="6 7">
    <name type="scientific">Actinokineospora globicatena</name>
    <dbReference type="NCBI Taxonomy" id="103729"/>
    <lineage>
        <taxon>Bacteria</taxon>
        <taxon>Bacillati</taxon>
        <taxon>Actinomycetota</taxon>
        <taxon>Actinomycetes</taxon>
        <taxon>Pseudonocardiales</taxon>
        <taxon>Pseudonocardiaceae</taxon>
        <taxon>Actinokineospora</taxon>
    </lineage>
</organism>
<evidence type="ECO:0000256" key="4">
    <source>
        <dbReference type="SAM" id="MobiDB-lite"/>
    </source>
</evidence>
<dbReference type="InterPro" id="IPR029058">
    <property type="entry name" value="AB_hydrolase_fold"/>
</dbReference>
<dbReference type="EC" id="3.1.1.-" evidence="3"/>